<dbReference type="OrthoDB" id="6443802at2"/>
<dbReference type="EMBL" id="MUBK01000037">
    <property type="protein sequence ID" value="OTA16995.1"/>
    <property type="molecule type" value="Genomic_DNA"/>
</dbReference>
<name>A0A1Y2SGJ5_9GAMM</name>
<evidence type="ECO:0000256" key="1">
    <source>
        <dbReference type="SAM" id="MobiDB-lite"/>
    </source>
</evidence>
<sequence length="207" mass="23885">MGQYRHTISNIIAMTDDVLMQKTTELNFHEGKRFHYFLDEPKHKSGARLNIVGHTSPVNRPLLFCGACEYAPGMNLGDFCRTVNELLTNLKSERHNVQCVRIIACYSGANGLAQALANYINMSVKGSLGGARMYPAMEFRPTSYINRYFIDKTDRDGHHFPEERDRQQRHDPAYGLYRWYYPQPQQPQSSDSDGDFDEFVNLRVPRK</sequence>
<feature type="region of interest" description="Disordered" evidence="1">
    <location>
        <begin position="182"/>
        <end position="207"/>
    </location>
</feature>
<feature type="compositionally biased region" description="Low complexity" evidence="1">
    <location>
        <begin position="182"/>
        <end position="191"/>
    </location>
</feature>
<comment type="caution">
    <text evidence="2">The sequence shown here is derived from an EMBL/GenBank/DDBJ whole genome shotgun (WGS) entry which is preliminary data.</text>
</comment>
<accession>A0A1Y2SGJ5</accession>
<evidence type="ECO:0000313" key="2">
    <source>
        <dbReference type="EMBL" id="OTA16995.1"/>
    </source>
</evidence>
<proteinExistence type="predicted"/>
<dbReference type="AlphaFoldDB" id="A0A1Y2SGJ5"/>
<organism evidence="2 3">
    <name type="scientific">Xenorhabdus beddingii</name>
    <dbReference type="NCBI Taxonomy" id="40578"/>
    <lineage>
        <taxon>Bacteria</taxon>
        <taxon>Pseudomonadati</taxon>
        <taxon>Pseudomonadota</taxon>
        <taxon>Gammaproteobacteria</taxon>
        <taxon>Enterobacterales</taxon>
        <taxon>Morganellaceae</taxon>
        <taxon>Xenorhabdus</taxon>
    </lineage>
</organism>
<dbReference type="RefSeq" id="WP_086114014.1">
    <property type="nucleotide sequence ID" value="NZ_CAWNHF010000142.1"/>
</dbReference>
<evidence type="ECO:0000313" key="3">
    <source>
        <dbReference type="Proteomes" id="UP000194204"/>
    </source>
</evidence>
<keyword evidence="3" id="KW-1185">Reference proteome</keyword>
<dbReference type="Proteomes" id="UP000194204">
    <property type="component" value="Unassembled WGS sequence"/>
</dbReference>
<gene>
    <name evidence="2" type="ORF">Xbed_03389</name>
</gene>
<protein>
    <submittedName>
        <fullName evidence="2">Uncharacterized protein</fullName>
    </submittedName>
</protein>
<reference evidence="2 3" key="1">
    <citation type="submission" date="2017-01" db="EMBL/GenBank/DDBJ databases">
        <title>Deconstructing symbiosis and pathogenesis requirements using a combined genomic-metabolomic approach.</title>
        <authorList>
            <person name="Tobias N.J."/>
            <person name="Wolff H."/>
            <person name="Djahanschiri B."/>
            <person name="Ebersberger I."/>
            <person name="Bode H.B."/>
        </authorList>
    </citation>
    <scope>NUCLEOTIDE SEQUENCE [LARGE SCALE GENOMIC DNA]</scope>
    <source>
        <strain evidence="2 3">DSM 4764</strain>
    </source>
</reference>